<evidence type="ECO:0000256" key="1">
    <source>
        <dbReference type="SAM" id="Phobius"/>
    </source>
</evidence>
<dbReference type="RefSeq" id="WP_021952260.1">
    <property type="nucleotide sequence ID" value="NZ_JACOOZ010000006.1"/>
</dbReference>
<feature type="transmembrane region" description="Helical" evidence="1">
    <location>
        <begin position="103"/>
        <end position="123"/>
    </location>
</feature>
<keyword evidence="1" id="KW-0472">Membrane</keyword>
<evidence type="ECO:0000313" key="3">
    <source>
        <dbReference type="Proteomes" id="UP000597877"/>
    </source>
</evidence>
<keyword evidence="3" id="KW-1185">Reference proteome</keyword>
<dbReference type="EMBL" id="JACOOZ010000006">
    <property type="protein sequence ID" value="MBC5668128.1"/>
    <property type="molecule type" value="Genomic_DNA"/>
</dbReference>
<organism evidence="2 3">
    <name type="scientific">Eubacterium segne</name>
    <dbReference type="NCBI Taxonomy" id="2763045"/>
    <lineage>
        <taxon>Bacteria</taxon>
        <taxon>Bacillati</taxon>
        <taxon>Bacillota</taxon>
        <taxon>Clostridia</taxon>
        <taxon>Eubacteriales</taxon>
        <taxon>Eubacteriaceae</taxon>
        <taxon>Eubacterium</taxon>
    </lineage>
</organism>
<gene>
    <name evidence="2" type="ORF">H8S00_09055</name>
</gene>
<dbReference type="Proteomes" id="UP000597877">
    <property type="component" value="Unassembled WGS sequence"/>
</dbReference>
<feature type="transmembrane region" description="Helical" evidence="1">
    <location>
        <begin position="75"/>
        <end position="97"/>
    </location>
</feature>
<evidence type="ECO:0000313" key="2">
    <source>
        <dbReference type="EMBL" id="MBC5668128.1"/>
    </source>
</evidence>
<sequence>MEFEYNRDKKSLINVMKSKAEKKNLKVGLENDKISITLEQGKFNNGEDAIPVTFKGKLADKSDKCIISGKFTYGFYLYGLVFFAAILIVARFVASAMQKQTDNIILCLVVTVLLAIVIVVVNFKSKKGKAVIEEYLKNLNVR</sequence>
<comment type="caution">
    <text evidence="2">The sequence shown here is derived from an EMBL/GenBank/DDBJ whole genome shotgun (WGS) entry which is preliminary data.</text>
</comment>
<reference evidence="2 3" key="1">
    <citation type="submission" date="2020-08" db="EMBL/GenBank/DDBJ databases">
        <title>Genome public.</title>
        <authorList>
            <person name="Liu C."/>
            <person name="Sun Q."/>
        </authorList>
    </citation>
    <scope>NUCLEOTIDE SEQUENCE [LARGE SCALE GENOMIC DNA]</scope>
    <source>
        <strain evidence="2 3">BX4</strain>
    </source>
</reference>
<protein>
    <submittedName>
        <fullName evidence="2">Uncharacterized protein</fullName>
    </submittedName>
</protein>
<keyword evidence="1" id="KW-1133">Transmembrane helix</keyword>
<accession>A0ABR7F3C6</accession>
<keyword evidence="1" id="KW-0812">Transmembrane</keyword>
<proteinExistence type="predicted"/>
<name>A0ABR7F3C6_9FIRM</name>